<protein>
    <submittedName>
        <fullName evidence="1">Uncharacterized protein</fullName>
    </submittedName>
</protein>
<dbReference type="InterPro" id="IPR011051">
    <property type="entry name" value="RmlC_Cupin_sf"/>
</dbReference>
<dbReference type="Proteomes" id="UP001160390">
    <property type="component" value="Unassembled WGS sequence"/>
</dbReference>
<evidence type="ECO:0000313" key="1">
    <source>
        <dbReference type="EMBL" id="CAI6060390.1"/>
    </source>
</evidence>
<evidence type="ECO:0000313" key="2">
    <source>
        <dbReference type="Proteomes" id="UP001160390"/>
    </source>
</evidence>
<accession>A0AA35LSW9</accession>
<gene>
    <name evidence="1" type="ORF">CCHLO57077_00017322</name>
</gene>
<dbReference type="Gene3D" id="2.60.120.10">
    <property type="entry name" value="Jelly Rolls"/>
    <property type="match status" value="1"/>
</dbReference>
<proteinExistence type="predicted"/>
<keyword evidence="2" id="KW-1185">Reference proteome</keyword>
<organism evidence="1 2">
    <name type="scientific">Clonostachys chloroleuca</name>
    <dbReference type="NCBI Taxonomy" id="1926264"/>
    <lineage>
        <taxon>Eukaryota</taxon>
        <taxon>Fungi</taxon>
        <taxon>Dikarya</taxon>
        <taxon>Ascomycota</taxon>
        <taxon>Pezizomycotina</taxon>
        <taxon>Sordariomycetes</taxon>
        <taxon>Hypocreomycetidae</taxon>
        <taxon>Hypocreales</taxon>
        <taxon>Bionectriaceae</taxon>
        <taxon>Clonostachys</taxon>
    </lineage>
</organism>
<name>A0AA35LSW9_9HYPO</name>
<reference evidence="1" key="1">
    <citation type="submission" date="2023-01" db="EMBL/GenBank/DDBJ databases">
        <authorList>
            <person name="Piombo E."/>
        </authorList>
    </citation>
    <scope>NUCLEOTIDE SEQUENCE</scope>
</reference>
<dbReference type="EMBL" id="CABFNP030000617">
    <property type="protein sequence ID" value="CAI6060390.1"/>
    <property type="molecule type" value="Genomic_DNA"/>
</dbReference>
<dbReference type="AlphaFoldDB" id="A0AA35LSW9"/>
<sequence>MPIEYKQGGFANQSAELPQVAPNVRAFMKGYFRLEKDKKQFIVYEFDEVKCFIEGECTISDEVGTKVTVHAGDISTKAPQPRFNAKVIPVHWQSIVCSDLECDLGTFS</sequence>
<comment type="caution">
    <text evidence="1">The sequence shown here is derived from an EMBL/GenBank/DDBJ whole genome shotgun (WGS) entry which is preliminary data.</text>
</comment>
<dbReference type="InterPro" id="IPR014710">
    <property type="entry name" value="RmlC-like_jellyroll"/>
</dbReference>
<dbReference type="SUPFAM" id="SSF51182">
    <property type="entry name" value="RmlC-like cupins"/>
    <property type="match status" value="1"/>
</dbReference>